<gene>
    <name evidence="1" type="ORF">L596_014054</name>
</gene>
<name>A0A4U5NBL6_STECR</name>
<organism evidence="1 2">
    <name type="scientific">Steinernema carpocapsae</name>
    <name type="common">Entomopathogenic nematode</name>
    <dbReference type="NCBI Taxonomy" id="34508"/>
    <lineage>
        <taxon>Eukaryota</taxon>
        <taxon>Metazoa</taxon>
        <taxon>Ecdysozoa</taxon>
        <taxon>Nematoda</taxon>
        <taxon>Chromadorea</taxon>
        <taxon>Rhabditida</taxon>
        <taxon>Tylenchina</taxon>
        <taxon>Panagrolaimomorpha</taxon>
        <taxon>Strongyloidoidea</taxon>
        <taxon>Steinernematidae</taxon>
        <taxon>Steinernema</taxon>
    </lineage>
</organism>
<dbReference type="AlphaFoldDB" id="A0A4U5NBL6"/>
<evidence type="ECO:0000313" key="2">
    <source>
        <dbReference type="Proteomes" id="UP000298663"/>
    </source>
</evidence>
<dbReference type="EMBL" id="AZBU02000004">
    <property type="protein sequence ID" value="TKR79902.1"/>
    <property type="molecule type" value="Genomic_DNA"/>
</dbReference>
<keyword evidence="2" id="KW-1185">Reference proteome</keyword>
<sequence>MKNGLLVVRFVSSSWFLAFWRSRRSTLSQACLCSSRWRAPSFYASVPLLDVGVGHLPGESERPFSSGCGFGDVLELRDASEPGVAAFVDQPDSRHPSFHPALGDGELLPCFLRCGPGFASVQHRREDALVEELSLPSHLYARRRQERSVFPENVPSAALVPFMCVNQTRPVRCSSTHEMIHPAWSMLRSTNRPLLSRFSWSCSVVPIPAGSKRRRPFPMKNSSTF</sequence>
<accession>A0A4U5NBL6</accession>
<proteinExistence type="predicted"/>
<protein>
    <submittedName>
        <fullName evidence="1">Uncharacterized protein</fullName>
    </submittedName>
</protein>
<evidence type="ECO:0000313" key="1">
    <source>
        <dbReference type="EMBL" id="TKR79902.1"/>
    </source>
</evidence>
<reference evidence="1 2" key="1">
    <citation type="journal article" date="2015" name="Genome Biol.">
        <title>Comparative genomics of Steinernema reveals deeply conserved gene regulatory networks.</title>
        <authorList>
            <person name="Dillman A.R."/>
            <person name="Macchietto M."/>
            <person name="Porter C.F."/>
            <person name="Rogers A."/>
            <person name="Williams B."/>
            <person name="Antoshechkin I."/>
            <person name="Lee M.M."/>
            <person name="Goodwin Z."/>
            <person name="Lu X."/>
            <person name="Lewis E.E."/>
            <person name="Goodrich-Blair H."/>
            <person name="Stock S.P."/>
            <person name="Adams B.J."/>
            <person name="Sternberg P.W."/>
            <person name="Mortazavi A."/>
        </authorList>
    </citation>
    <scope>NUCLEOTIDE SEQUENCE [LARGE SCALE GENOMIC DNA]</scope>
    <source>
        <strain evidence="1 2">ALL</strain>
    </source>
</reference>
<dbReference type="Proteomes" id="UP000298663">
    <property type="component" value="Unassembled WGS sequence"/>
</dbReference>
<reference evidence="1 2" key="2">
    <citation type="journal article" date="2019" name="G3 (Bethesda)">
        <title>Hybrid Assembly of the Genome of the Entomopathogenic Nematode Steinernema carpocapsae Identifies the X-Chromosome.</title>
        <authorList>
            <person name="Serra L."/>
            <person name="Macchietto M."/>
            <person name="Macias-Munoz A."/>
            <person name="McGill C.J."/>
            <person name="Rodriguez I.M."/>
            <person name="Rodriguez B."/>
            <person name="Murad R."/>
            <person name="Mortazavi A."/>
        </authorList>
    </citation>
    <scope>NUCLEOTIDE SEQUENCE [LARGE SCALE GENOMIC DNA]</scope>
    <source>
        <strain evidence="1 2">ALL</strain>
    </source>
</reference>
<comment type="caution">
    <text evidence="1">The sequence shown here is derived from an EMBL/GenBank/DDBJ whole genome shotgun (WGS) entry which is preliminary data.</text>
</comment>